<keyword evidence="2" id="KW-0238">DNA-binding</keyword>
<dbReference type="Pfam" id="PF12833">
    <property type="entry name" value="HTH_18"/>
    <property type="match status" value="1"/>
</dbReference>
<dbReference type="InterPro" id="IPR020449">
    <property type="entry name" value="Tscrpt_reg_AraC-type_HTH"/>
</dbReference>
<dbReference type="PROSITE" id="PS00041">
    <property type="entry name" value="HTH_ARAC_FAMILY_1"/>
    <property type="match status" value="1"/>
</dbReference>
<organism evidence="5 6">
    <name type="scientific">Streptomyces violaceusniger</name>
    <dbReference type="NCBI Taxonomy" id="68280"/>
    <lineage>
        <taxon>Bacteria</taxon>
        <taxon>Bacillati</taxon>
        <taxon>Actinomycetota</taxon>
        <taxon>Actinomycetes</taxon>
        <taxon>Kitasatosporales</taxon>
        <taxon>Streptomycetaceae</taxon>
        <taxon>Streptomyces</taxon>
        <taxon>Streptomyces violaceusniger group</taxon>
    </lineage>
</organism>
<evidence type="ECO:0000313" key="5">
    <source>
        <dbReference type="EMBL" id="GDY49677.1"/>
    </source>
</evidence>
<dbReference type="InterPro" id="IPR009057">
    <property type="entry name" value="Homeodomain-like_sf"/>
</dbReference>
<dbReference type="InterPro" id="IPR018060">
    <property type="entry name" value="HTH_AraC"/>
</dbReference>
<dbReference type="Gene3D" id="1.10.10.60">
    <property type="entry name" value="Homeodomain-like"/>
    <property type="match status" value="2"/>
</dbReference>
<gene>
    <name evidence="5" type="ORF">SVIO_003000</name>
</gene>
<evidence type="ECO:0000259" key="4">
    <source>
        <dbReference type="PROSITE" id="PS01124"/>
    </source>
</evidence>
<feature type="domain" description="HTH araC/xylS-type" evidence="4">
    <location>
        <begin position="18"/>
        <end position="116"/>
    </location>
</feature>
<proteinExistence type="predicted"/>
<dbReference type="PANTHER" id="PTHR43280">
    <property type="entry name" value="ARAC-FAMILY TRANSCRIPTIONAL REGULATOR"/>
    <property type="match status" value="1"/>
</dbReference>
<dbReference type="InterPro" id="IPR018062">
    <property type="entry name" value="HTH_AraC-typ_CS"/>
</dbReference>
<dbReference type="SUPFAM" id="SSF46689">
    <property type="entry name" value="Homeodomain-like"/>
    <property type="match status" value="2"/>
</dbReference>
<accession>A0A4D4KT91</accession>
<evidence type="ECO:0000256" key="2">
    <source>
        <dbReference type="ARBA" id="ARBA00023125"/>
    </source>
</evidence>
<dbReference type="OrthoDB" id="9816011at2"/>
<reference evidence="5 6" key="1">
    <citation type="journal article" date="2020" name="Int. J. Syst. Evol. Microbiol.">
        <title>Reclassification of Streptomyces castelarensis and Streptomyces sporoclivatus as later heterotypic synonyms of Streptomyces antimycoticus.</title>
        <authorList>
            <person name="Komaki H."/>
            <person name="Tamura T."/>
        </authorList>
    </citation>
    <scope>NUCLEOTIDE SEQUENCE [LARGE SCALE GENOMIC DNA]</scope>
    <source>
        <strain evidence="5 6">NBRC 13459</strain>
    </source>
</reference>
<comment type="caution">
    <text evidence="5">The sequence shown here is derived from an EMBL/GenBank/DDBJ whole genome shotgun (WGS) entry which is preliminary data.</text>
</comment>
<keyword evidence="1" id="KW-0805">Transcription regulation</keyword>
<dbReference type="Proteomes" id="UP000301309">
    <property type="component" value="Unassembled WGS sequence"/>
</dbReference>
<evidence type="ECO:0000256" key="1">
    <source>
        <dbReference type="ARBA" id="ARBA00023015"/>
    </source>
</evidence>
<keyword evidence="6" id="KW-1185">Reference proteome</keyword>
<dbReference type="PRINTS" id="PR00032">
    <property type="entry name" value="HTHARAC"/>
</dbReference>
<dbReference type="SMART" id="SM00342">
    <property type="entry name" value="HTH_ARAC"/>
    <property type="match status" value="1"/>
</dbReference>
<keyword evidence="3" id="KW-0804">Transcription</keyword>
<evidence type="ECO:0000256" key="3">
    <source>
        <dbReference type="ARBA" id="ARBA00023163"/>
    </source>
</evidence>
<dbReference type="GO" id="GO:0043565">
    <property type="term" value="F:sequence-specific DNA binding"/>
    <property type="evidence" value="ECO:0007669"/>
    <property type="project" value="InterPro"/>
</dbReference>
<dbReference type="PANTHER" id="PTHR43280:SF28">
    <property type="entry name" value="HTH-TYPE TRANSCRIPTIONAL ACTIVATOR RHAS"/>
    <property type="match status" value="1"/>
</dbReference>
<dbReference type="AlphaFoldDB" id="A0A4D4KT91"/>
<sequence length="258" mass="27552">MPQQAARSWESGVESVVQCVVDTMRERYSEPLTLDDLADAALMSKFHLLRVFSRVVGVTPGRFLSAVRLHEAKRLLNSTDLTVAEVSERVGYGSPGSFARRFTEAVGLSPTQYRRLDAGVLPAAARHGFADGGATGCGSLSGRVLADSEVEGVVYVGVFDSPILQGRPRAWTAVPRPGTFTLTGVPSGSWYVHALARRPDAPRNPGETDGAIMTDAVGPVVTEGMGREVELTLRPPCWSCPPVLSALPFFEQSLLAAG</sequence>
<dbReference type="GO" id="GO:0003700">
    <property type="term" value="F:DNA-binding transcription factor activity"/>
    <property type="evidence" value="ECO:0007669"/>
    <property type="project" value="InterPro"/>
</dbReference>
<protein>
    <submittedName>
        <fullName evidence="5">AraC family transcriptional regulator</fullName>
    </submittedName>
</protein>
<dbReference type="PROSITE" id="PS01124">
    <property type="entry name" value="HTH_ARAC_FAMILY_2"/>
    <property type="match status" value="1"/>
</dbReference>
<name>A0A4D4KT91_STRVO</name>
<dbReference type="EMBL" id="BJHW01000001">
    <property type="protein sequence ID" value="GDY49677.1"/>
    <property type="molecule type" value="Genomic_DNA"/>
</dbReference>
<evidence type="ECO:0000313" key="6">
    <source>
        <dbReference type="Proteomes" id="UP000301309"/>
    </source>
</evidence>